<dbReference type="InterPro" id="IPR036043">
    <property type="entry name" value="Phosphoglycerate_kinase_sf"/>
</dbReference>
<evidence type="ECO:0000256" key="5">
    <source>
        <dbReference type="ARBA" id="ARBA00022679"/>
    </source>
</evidence>
<protein>
    <recommendedName>
        <fullName evidence="4 10">Phosphoglycerate kinase</fullName>
        <ecNumber evidence="3 10">2.7.2.3</ecNumber>
    </recommendedName>
</protein>
<evidence type="ECO:0000256" key="8">
    <source>
        <dbReference type="ARBA" id="ARBA00022840"/>
    </source>
</evidence>
<proteinExistence type="inferred from homology"/>
<dbReference type="EC" id="2.7.2.3" evidence="3 10"/>
<keyword evidence="13" id="KW-1185">Reference proteome</keyword>
<dbReference type="PANTHER" id="PTHR11406:SF23">
    <property type="entry name" value="PHOSPHOGLYCERATE KINASE 1, CHLOROPLASTIC-RELATED"/>
    <property type="match status" value="1"/>
</dbReference>
<feature type="binding site" evidence="10">
    <location>
        <position position="327"/>
    </location>
    <ligand>
        <name>ATP</name>
        <dbReference type="ChEBI" id="CHEBI:30616"/>
    </ligand>
</feature>
<dbReference type="Proteomes" id="UP001059252">
    <property type="component" value="Chromosome"/>
</dbReference>
<comment type="pathway">
    <text evidence="2 10">Carbohydrate degradation; glycolysis; pyruvate from D-glyceraldehyde 3-phosphate: step 2/5.</text>
</comment>
<organism evidence="12 13">
    <name type="scientific">Mycoplasma iguanae</name>
    <dbReference type="NCBI Taxonomy" id="292461"/>
    <lineage>
        <taxon>Bacteria</taxon>
        <taxon>Bacillati</taxon>
        <taxon>Mycoplasmatota</taxon>
        <taxon>Mollicutes</taxon>
        <taxon>Mycoplasmataceae</taxon>
        <taxon>Mycoplasma</taxon>
    </lineage>
</organism>
<dbReference type="Gene3D" id="3.40.50.1260">
    <property type="entry name" value="Phosphoglycerate kinase, N-terminal domain"/>
    <property type="match status" value="2"/>
</dbReference>
<feature type="binding site" evidence="10">
    <location>
        <position position="119"/>
    </location>
    <ligand>
        <name>substrate</name>
    </ligand>
</feature>
<dbReference type="PROSITE" id="PS00111">
    <property type="entry name" value="PGLYCERATE_KINASE"/>
    <property type="match status" value="1"/>
</dbReference>
<keyword evidence="6 10" id="KW-0547">Nucleotide-binding</keyword>
<dbReference type="EMBL" id="CP102734">
    <property type="protein sequence ID" value="UVD81888.1"/>
    <property type="molecule type" value="Genomic_DNA"/>
</dbReference>
<keyword evidence="8 10" id="KW-0067">ATP-binding</keyword>
<evidence type="ECO:0000256" key="10">
    <source>
        <dbReference type="HAMAP-Rule" id="MF_00145"/>
    </source>
</evidence>
<dbReference type="InterPro" id="IPR015824">
    <property type="entry name" value="Phosphoglycerate_kinase_N"/>
</dbReference>
<evidence type="ECO:0000256" key="4">
    <source>
        <dbReference type="ARBA" id="ARBA00016471"/>
    </source>
</evidence>
<dbReference type="InterPro" id="IPR015911">
    <property type="entry name" value="Phosphoglycerate_kinase_CS"/>
</dbReference>
<evidence type="ECO:0000313" key="12">
    <source>
        <dbReference type="EMBL" id="UVD81888.1"/>
    </source>
</evidence>
<dbReference type="HAMAP" id="MF_00145">
    <property type="entry name" value="Phosphoglyc_kinase"/>
    <property type="match status" value="1"/>
</dbReference>
<accession>A0ABY5R8R8</accession>
<feature type="binding site" evidence="10">
    <location>
        <position position="296"/>
    </location>
    <ligand>
        <name>ATP</name>
        <dbReference type="ChEBI" id="CHEBI:30616"/>
    </ligand>
</feature>
<name>A0ABY5R8R8_9MOLU</name>
<evidence type="ECO:0000256" key="11">
    <source>
        <dbReference type="RuleBase" id="RU000532"/>
    </source>
</evidence>
<dbReference type="Pfam" id="PF00162">
    <property type="entry name" value="PGK"/>
    <property type="match status" value="1"/>
</dbReference>
<feature type="binding site" evidence="10">
    <location>
        <begin position="20"/>
        <end position="22"/>
    </location>
    <ligand>
        <name>substrate</name>
    </ligand>
</feature>
<evidence type="ECO:0000256" key="9">
    <source>
        <dbReference type="ARBA" id="ARBA00023152"/>
    </source>
</evidence>
<dbReference type="InterPro" id="IPR001576">
    <property type="entry name" value="Phosphoglycerate_kinase"/>
</dbReference>
<dbReference type="SUPFAM" id="SSF53748">
    <property type="entry name" value="Phosphoglycerate kinase"/>
    <property type="match status" value="1"/>
</dbReference>
<evidence type="ECO:0000313" key="13">
    <source>
        <dbReference type="Proteomes" id="UP001059252"/>
    </source>
</evidence>
<comment type="similarity">
    <text evidence="10 11">Belongs to the phosphoglycerate kinase family.</text>
</comment>
<keyword evidence="10" id="KW-0963">Cytoplasm</keyword>
<keyword evidence="5 10" id="KW-0808">Transferase</keyword>
<evidence type="ECO:0000256" key="6">
    <source>
        <dbReference type="ARBA" id="ARBA00022741"/>
    </source>
</evidence>
<dbReference type="RefSeq" id="WP_258211062.1">
    <property type="nucleotide sequence ID" value="NZ_CP102734.1"/>
</dbReference>
<reference evidence="12" key="1">
    <citation type="submission" date="2022-08" db="EMBL/GenBank/DDBJ databases">
        <title>Complete genome of Mycoplasma iguanae type strain 2327.</title>
        <authorList>
            <person name="Spergser J."/>
        </authorList>
    </citation>
    <scope>NUCLEOTIDE SEQUENCE</scope>
    <source>
        <strain evidence="12">2327</strain>
    </source>
</reference>
<sequence length="433" mass="47332">MKKTIDQIELKGKKVLIRNDFNVPFDKEGNITSDKRIRASLPTIQKVVNEGGKAILFSHLGRIKTEEDKASKSLAPVAKHLEKLLGRKVYFVNQTRGSKLEAAVENLQDGDILLVQNTRYEDLNEKAESKNNPELGKYWASLGDVFINDAFGTAHRAHASNVGIATYINESAMGYLMEKEVKALSKVLNNPERPFIAIVGGAKVSDKIAIVDSLLKVADKVIIGGGMAYTFAKAQGHEIGNSLLEEDKLELVKEYLAKYGDKIVLPIDHAIGKEFANGARLVNKKDPLNIPKGYMGLDIAEESIKLFEKTLANAKTVLWNGPMGVTEFSNFKKGTEAIAVAIGKLDGAYSVVGGGDSVAAIENLKLEASFSHISTGGGASIEFLEGKELPGIKAIQDADENVEVQEKEETTTKEAKHQHKTLFCKLFGWLHKK</sequence>
<dbReference type="PIRSF" id="PIRSF000724">
    <property type="entry name" value="Pgk"/>
    <property type="match status" value="1"/>
</dbReference>
<dbReference type="PANTHER" id="PTHR11406">
    <property type="entry name" value="PHOSPHOGLYCERATE KINASE"/>
    <property type="match status" value="1"/>
</dbReference>
<dbReference type="GO" id="GO:0016301">
    <property type="term" value="F:kinase activity"/>
    <property type="evidence" value="ECO:0007669"/>
    <property type="project" value="UniProtKB-KW"/>
</dbReference>
<gene>
    <name evidence="10" type="primary">pgk</name>
    <name evidence="12" type="ORF">NV226_01105</name>
</gene>
<comment type="catalytic activity">
    <reaction evidence="1 10 11">
        <text>(2R)-3-phosphoglycerate + ATP = (2R)-3-phospho-glyceroyl phosphate + ADP</text>
        <dbReference type="Rhea" id="RHEA:14801"/>
        <dbReference type="ChEBI" id="CHEBI:30616"/>
        <dbReference type="ChEBI" id="CHEBI:57604"/>
        <dbReference type="ChEBI" id="CHEBI:58272"/>
        <dbReference type="ChEBI" id="CHEBI:456216"/>
        <dbReference type="EC" id="2.7.2.3"/>
    </reaction>
</comment>
<evidence type="ECO:0000256" key="2">
    <source>
        <dbReference type="ARBA" id="ARBA00004838"/>
    </source>
</evidence>
<evidence type="ECO:0000256" key="1">
    <source>
        <dbReference type="ARBA" id="ARBA00000642"/>
    </source>
</evidence>
<dbReference type="PRINTS" id="PR00477">
    <property type="entry name" value="PHGLYCKINASE"/>
</dbReference>
<keyword evidence="9 10" id="KW-0324">Glycolysis</keyword>
<feature type="binding site" evidence="10">
    <location>
        <position position="207"/>
    </location>
    <ligand>
        <name>ATP</name>
        <dbReference type="ChEBI" id="CHEBI:30616"/>
    </ligand>
</feature>
<keyword evidence="7 10" id="KW-0418">Kinase</keyword>
<evidence type="ECO:0000256" key="7">
    <source>
        <dbReference type="ARBA" id="ARBA00022777"/>
    </source>
</evidence>
<feature type="binding site" evidence="10">
    <location>
        <position position="36"/>
    </location>
    <ligand>
        <name>substrate</name>
    </ligand>
</feature>
<evidence type="ECO:0000256" key="3">
    <source>
        <dbReference type="ARBA" id="ARBA00013061"/>
    </source>
</evidence>
<comment type="subunit">
    <text evidence="10">Monomer.</text>
</comment>
<feature type="binding site" evidence="10">
    <location>
        <begin position="354"/>
        <end position="357"/>
    </location>
    <ligand>
        <name>ATP</name>
        <dbReference type="ChEBI" id="CHEBI:30616"/>
    </ligand>
</feature>
<feature type="binding site" evidence="10">
    <location>
        <position position="156"/>
    </location>
    <ligand>
        <name>substrate</name>
    </ligand>
</feature>
<feature type="binding site" evidence="10">
    <location>
        <begin position="59"/>
        <end position="62"/>
    </location>
    <ligand>
        <name>substrate</name>
    </ligand>
</feature>
<comment type="subcellular location">
    <subcellularLocation>
        <location evidence="10">Cytoplasm</location>
    </subcellularLocation>
</comment>